<comment type="subcellular location">
    <subcellularLocation>
        <location evidence="1">Cell membrane</location>
        <topology evidence="1">Multi-pass membrane protein</topology>
    </subcellularLocation>
</comment>
<reference evidence="8 9" key="1">
    <citation type="journal article" date="2016" name="Nat. Commun.">
        <title>Thousands of microbial genomes shed light on interconnected biogeochemical processes in an aquifer system.</title>
        <authorList>
            <person name="Anantharaman K."/>
            <person name="Brown C.T."/>
            <person name="Hug L.A."/>
            <person name="Sharon I."/>
            <person name="Castelle C.J."/>
            <person name="Probst A.J."/>
            <person name="Thomas B.C."/>
            <person name="Singh A."/>
            <person name="Wilkins M.J."/>
            <person name="Karaoz U."/>
            <person name="Brodie E.L."/>
            <person name="Williams K.H."/>
            <person name="Hubbard S.S."/>
            <person name="Banfield J.F."/>
        </authorList>
    </citation>
    <scope>NUCLEOTIDE SEQUENCE [LARGE SCALE GENOMIC DNA]</scope>
</reference>
<feature type="transmembrane region" description="Helical" evidence="6">
    <location>
        <begin position="212"/>
        <end position="229"/>
    </location>
</feature>
<feature type="transmembrane region" description="Helical" evidence="6">
    <location>
        <begin position="7"/>
        <end position="24"/>
    </location>
</feature>
<dbReference type="PANTHER" id="PTHR43124:SF3">
    <property type="entry name" value="CHLORAMPHENICOL EFFLUX PUMP RV0191"/>
    <property type="match status" value="1"/>
</dbReference>
<evidence type="ECO:0000256" key="4">
    <source>
        <dbReference type="ARBA" id="ARBA00022989"/>
    </source>
</evidence>
<evidence type="ECO:0000256" key="5">
    <source>
        <dbReference type="ARBA" id="ARBA00023136"/>
    </source>
</evidence>
<sequence length="382" mass="43349">MRFVSIFGSVFFLSVHYGVILYVHSSFLSDFFEPNAVSFLLLLGAIGSIIFFLFAPKLIRSLGKRVFFYFSLILVLASSSFMALATTALTVAVSSIIYSCLIPMTYYCLDIFLEEISTDNKTGEIRGIYLTFISLGVAMGPFILALLATMWQGFQPVYTAAALLLIPPIFLAIFSFKSNTDKTHAPYHHSLKLPFGVWCCDRNIRRVTLTRLVLEFFYGLMIIYTPIYLNRVLGFEWSELGIIFTVMLLPFILFDWMGGELADRFWGEKELMSMGLLITGFSLLFMPFIGKIFWAWMVILFISRVGASLVETMTETYFFKHVKADDTGLLSIFRLSRPLGNIFGITVGILTLNLFSYEIMFFVLAVLIFLGLRESLSLKDTL</sequence>
<keyword evidence="5 6" id="KW-0472">Membrane</keyword>
<keyword evidence="3 6" id="KW-0812">Transmembrane</keyword>
<organism evidence="8 9">
    <name type="scientific">Candidatus Zambryskibacteria bacterium RIFCSPHIGHO2_01_FULL_46_30</name>
    <dbReference type="NCBI Taxonomy" id="1802739"/>
    <lineage>
        <taxon>Bacteria</taxon>
        <taxon>Candidatus Zambryskiibacteriota</taxon>
    </lineage>
</organism>
<feature type="transmembrane region" description="Helical" evidence="6">
    <location>
        <begin position="157"/>
        <end position="176"/>
    </location>
</feature>
<dbReference type="SUPFAM" id="SSF103473">
    <property type="entry name" value="MFS general substrate transporter"/>
    <property type="match status" value="1"/>
</dbReference>
<dbReference type="InterPro" id="IPR011701">
    <property type="entry name" value="MFS"/>
</dbReference>
<feature type="transmembrane region" description="Helical" evidence="6">
    <location>
        <begin position="66"/>
        <end position="85"/>
    </location>
</feature>
<evidence type="ECO:0000313" key="8">
    <source>
        <dbReference type="EMBL" id="OHA91782.1"/>
    </source>
</evidence>
<dbReference type="InterPro" id="IPR020846">
    <property type="entry name" value="MFS_dom"/>
</dbReference>
<evidence type="ECO:0000256" key="2">
    <source>
        <dbReference type="ARBA" id="ARBA00022475"/>
    </source>
</evidence>
<feature type="domain" description="Major facilitator superfamily (MFS) profile" evidence="7">
    <location>
        <begin position="2"/>
        <end position="382"/>
    </location>
</feature>
<dbReference type="GO" id="GO:0005886">
    <property type="term" value="C:plasma membrane"/>
    <property type="evidence" value="ECO:0007669"/>
    <property type="project" value="UniProtKB-SubCell"/>
</dbReference>
<dbReference type="AlphaFoldDB" id="A0A1G2T3S8"/>
<feature type="transmembrane region" description="Helical" evidence="6">
    <location>
        <begin position="241"/>
        <end position="259"/>
    </location>
</feature>
<accession>A0A1G2T3S8</accession>
<keyword evidence="4 6" id="KW-1133">Transmembrane helix</keyword>
<feature type="transmembrane region" description="Helical" evidence="6">
    <location>
        <begin position="36"/>
        <end position="54"/>
    </location>
</feature>
<dbReference type="Proteomes" id="UP000177746">
    <property type="component" value="Unassembled WGS sequence"/>
</dbReference>
<feature type="transmembrane region" description="Helical" evidence="6">
    <location>
        <begin position="339"/>
        <end position="372"/>
    </location>
</feature>
<evidence type="ECO:0000259" key="7">
    <source>
        <dbReference type="PROSITE" id="PS50850"/>
    </source>
</evidence>
<dbReference type="PROSITE" id="PS50850">
    <property type="entry name" value="MFS"/>
    <property type="match status" value="1"/>
</dbReference>
<evidence type="ECO:0000256" key="1">
    <source>
        <dbReference type="ARBA" id="ARBA00004651"/>
    </source>
</evidence>
<comment type="caution">
    <text evidence="8">The sequence shown here is derived from an EMBL/GenBank/DDBJ whole genome shotgun (WGS) entry which is preliminary data.</text>
</comment>
<dbReference type="Pfam" id="PF07690">
    <property type="entry name" value="MFS_1"/>
    <property type="match status" value="1"/>
</dbReference>
<evidence type="ECO:0000256" key="3">
    <source>
        <dbReference type="ARBA" id="ARBA00022692"/>
    </source>
</evidence>
<feature type="transmembrane region" description="Helical" evidence="6">
    <location>
        <begin position="271"/>
        <end position="289"/>
    </location>
</feature>
<name>A0A1G2T3S8_9BACT</name>
<evidence type="ECO:0000256" key="6">
    <source>
        <dbReference type="SAM" id="Phobius"/>
    </source>
</evidence>
<dbReference type="PANTHER" id="PTHR43124">
    <property type="entry name" value="PURINE EFFLUX PUMP PBUE"/>
    <property type="match status" value="1"/>
</dbReference>
<dbReference type="EMBL" id="MHVI01000011">
    <property type="protein sequence ID" value="OHA91782.1"/>
    <property type="molecule type" value="Genomic_DNA"/>
</dbReference>
<feature type="transmembrane region" description="Helical" evidence="6">
    <location>
        <begin position="91"/>
        <end position="109"/>
    </location>
</feature>
<dbReference type="Gene3D" id="1.20.1250.20">
    <property type="entry name" value="MFS general substrate transporter like domains"/>
    <property type="match status" value="2"/>
</dbReference>
<proteinExistence type="predicted"/>
<dbReference type="InterPro" id="IPR050189">
    <property type="entry name" value="MFS_Efflux_Transporters"/>
</dbReference>
<dbReference type="InterPro" id="IPR036259">
    <property type="entry name" value="MFS_trans_sf"/>
</dbReference>
<keyword evidence="2" id="KW-1003">Cell membrane</keyword>
<feature type="transmembrane region" description="Helical" evidence="6">
    <location>
        <begin position="129"/>
        <end position="151"/>
    </location>
</feature>
<dbReference type="GO" id="GO:0022857">
    <property type="term" value="F:transmembrane transporter activity"/>
    <property type="evidence" value="ECO:0007669"/>
    <property type="project" value="InterPro"/>
</dbReference>
<gene>
    <name evidence="8" type="ORF">A2665_00935</name>
</gene>
<evidence type="ECO:0000313" key="9">
    <source>
        <dbReference type="Proteomes" id="UP000177746"/>
    </source>
</evidence>
<protein>
    <recommendedName>
        <fullName evidence="7">Major facilitator superfamily (MFS) profile domain-containing protein</fullName>
    </recommendedName>
</protein>